<sequence length="229" mass="26518">MKVLIVEDEPIAQNILLDFCGRISILSTPDVADNAIEAFEMIKQQQYDLLLLDIQMPEMDGLTLAKLLPYNSTNIIFTTAYSEYTLDAFELNVVDYLMKPFSYERFQKAIQKVLSRKMPEAPPTEDAIFIKIDGQFRKCRFNSILYIEALSDYVKIHTTEGSYLFFSTMKAMEERLPANRFFRIHNSYIVAIEKVETLFGNTVKITNGVELPIARNRKDKLFELLKINE</sequence>
<feature type="domain" description="Response regulatory" evidence="2">
    <location>
        <begin position="2"/>
        <end position="114"/>
    </location>
</feature>
<dbReference type="PANTHER" id="PTHR37299">
    <property type="entry name" value="TRANSCRIPTIONAL REGULATOR-RELATED"/>
    <property type="match status" value="1"/>
</dbReference>
<comment type="caution">
    <text evidence="4">The sequence shown here is derived from an EMBL/GenBank/DDBJ whole genome shotgun (WGS) entry which is preliminary data.</text>
</comment>
<dbReference type="GO" id="GO:0003677">
    <property type="term" value="F:DNA binding"/>
    <property type="evidence" value="ECO:0007669"/>
    <property type="project" value="UniProtKB-KW"/>
</dbReference>
<dbReference type="Gene3D" id="3.40.50.2300">
    <property type="match status" value="1"/>
</dbReference>
<dbReference type="AlphaFoldDB" id="A0A3E1NV19"/>
<keyword evidence="5" id="KW-1185">Reference proteome</keyword>
<dbReference type="OrthoDB" id="1646880at2"/>
<evidence type="ECO:0000256" key="1">
    <source>
        <dbReference type="PROSITE-ProRule" id="PRU00169"/>
    </source>
</evidence>
<dbReference type="InterPro" id="IPR007492">
    <property type="entry name" value="LytTR_DNA-bd_dom"/>
</dbReference>
<evidence type="ECO:0000259" key="2">
    <source>
        <dbReference type="PROSITE" id="PS50110"/>
    </source>
</evidence>
<keyword evidence="4" id="KW-0238">DNA-binding</keyword>
<dbReference type="SMART" id="SM00850">
    <property type="entry name" value="LytTR"/>
    <property type="match status" value="1"/>
</dbReference>
<dbReference type="GO" id="GO:0000156">
    <property type="term" value="F:phosphorelay response regulator activity"/>
    <property type="evidence" value="ECO:0007669"/>
    <property type="project" value="InterPro"/>
</dbReference>
<evidence type="ECO:0000313" key="5">
    <source>
        <dbReference type="Proteomes" id="UP000261174"/>
    </source>
</evidence>
<dbReference type="PROSITE" id="PS50930">
    <property type="entry name" value="HTH_LYTTR"/>
    <property type="match status" value="1"/>
</dbReference>
<dbReference type="PANTHER" id="PTHR37299:SF1">
    <property type="entry name" value="STAGE 0 SPORULATION PROTEIN A HOMOLOG"/>
    <property type="match status" value="1"/>
</dbReference>
<keyword evidence="1" id="KW-0597">Phosphoprotein</keyword>
<organism evidence="4 5">
    <name type="scientific">Chitinophaga silvisoli</name>
    <dbReference type="NCBI Taxonomy" id="2291814"/>
    <lineage>
        <taxon>Bacteria</taxon>
        <taxon>Pseudomonadati</taxon>
        <taxon>Bacteroidota</taxon>
        <taxon>Chitinophagia</taxon>
        <taxon>Chitinophagales</taxon>
        <taxon>Chitinophagaceae</taxon>
        <taxon>Chitinophaga</taxon>
    </lineage>
</organism>
<feature type="domain" description="HTH LytTR-type" evidence="3">
    <location>
        <begin position="128"/>
        <end position="227"/>
    </location>
</feature>
<dbReference type="InterPro" id="IPR046947">
    <property type="entry name" value="LytR-like"/>
</dbReference>
<dbReference type="Proteomes" id="UP000261174">
    <property type="component" value="Unassembled WGS sequence"/>
</dbReference>
<dbReference type="SUPFAM" id="SSF52172">
    <property type="entry name" value="CheY-like"/>
    <property type="match status" value="1"/>
</dbReference>
<dbReference type="Gene3D" id="2.40.50.1020">
    <property type="entry name" value="LytTr DNA-binding domain"/>
    <property type="match status" value="1"/>
</dbReference>
<proteinExistence type="predicted"/>
<dbReference type="SMART" id="SM00448">
    <property type="entry name" value="REC"/>
    <property type="match status" value="1"/>
</dbReference>
<evidence type="ECO:0000259" key="3">
    <source>
        <dbReference type="PROSITE" id="PS50930"/>
    </source>
</evidence>
<dbReference type="InterPro" id="IPR011006">
    <property type="entry name" value="CheY-like_superfamily"/>
</dbReference>
<feature type="modified residue" description="4-aspartylphosphate" evidence="1">
    <location>
        <position position="53"/>
    </location>
</feature>
<reference evidence="4 5" key="1">
    <citation type="submission" date="2018-08" db="EMBL/GenBank/DDBJ databases">
        <title>Chitinophaga sp. K20C18050901, a novel bacterium isolated from forest soil.</title>
        <authorList>
            <person name="Wang C."/>
        </authorList>
    </citation>
    <scope>NUCLEOTIDE SEQUENCE [LARGE SCALE GENOMIC DNA]</scope>
    <source>
        <strain evidence="4 5">K20C18050901</strain>
    </source>
</reference>
<dbReference type="Pfam" id="PF00072">
    <property type="entry name" value="Response_reg"/>
    <property type="match status" value="1"/>
</dbReference>
<dbReference type="RefSeq" id="WP_116856441.1">
    <property type="nucleotide sequence ID" value="NZ_QTJV01000012.1"/>
</dbReference>
<gene>
    <name evidence="4" type="ORF">DXN04_26560</name>
</gene>
<dbReference type="EMBL" id="QTJV01000012">
    <property type="protein sequence ID" value="RFM31733.1"/>
    <property type="molecule type" value="Genomic_DNA"/>
</dbReference>
<accession>A0A3E1NV19</accession>
<dbReference type="Pfam" id="PF04397">
    <property type="entry name" value="LytTR"/>
    <property type="match status" value="1"/>
</dbReference>
<protein>
    <submittedName>
        <fullName evidence="4">DNA-binding response regulator</fullName>
    </submittedName>
</protein>
<dbReference type="InterPro" id="IPR001789">
    <property type="entry name" value="Sig_transdc_resp-reg_receiver"/>
</dbReference>
<evidence type="ECO:0000313" key="4">
    <source>
        <dbReference type="EMBL" id="RFM31733.1"/>
    </source>
</evidence>
<name>A0A3E1NV19_9BACT</name>
<dbReference type="PROSITE" id="PS50110">
    <property type="entry name" value="RESPONSE_REGULATORY"/>
    <property type="match status" value="1"/>
</dbReference>